<name>G9ER79_9GAMM</name>
<evidence type="ECO:0008006" key="5">
    <source>
        <dbReference type="Google" id="ProtNLM"/>
    </source>
</evidence>
<dbReference type="InterPro" id="IPR002513">
    <property type="entry name" value="Tn3_Tnp_DDE_dom"/>
</dbReference>
<dbReference type="Proteomes" id="UP000002770">
    <property type="component" value="Unassembled WGS sequence"/>
</dbReference>
<organism evidence="3 4">
    <name type="scientific">Legionella drancourtii LLAP12</name>
    <dbReference type="NCBI Taxonomy" id="658187"/>
    <lineage>
        <taxon>Bacteria</taxon>
        <taxon>Pseudomonadati</taxon>
        <taxon>Pseudomonadota</taxon>
        <taxon>Gammaproteobacteria</taxon>
        <taxon>Legionellales</taxon>
        <taxon>Legionellaceae</taxon>
        <taxon>Legionella</taxon>
    </lineage>
</organism>
<dbReference type="eggNOG" id="COG4644">
    <property type="taxonomic scope" value="Bacteria"/>
</dbReference>
<dbReference type="GO" id="GO:0006313">
    <property type="term" value="P:DNA transposition"/>
    <property type="evidence" value="ECO:0007669"/>
    <property type="project" value="InterPro"/>
</dbReference>
<dbReference type="EMBL" id="JH413834">
    <property type="protein sequence ID" value="EHL30192.1"/>
    <property type="molecule type" value="Genomic_DNA"/>
</dbReference>
<dbReference type="HOGENOM" id="CLU_009098_7_0_6"/>
<proteinExistence type="predicted"/>
<evidence type="ECO:0000313" key="3">
    <source>
        <dbReference type="EMBL" id="EHL30192.1"/>
    </source>
</evidence>
<dbReference type="InterPro" id="IPR025296">
    <property type="entry name" value="DUF4158"/>
</dbReference>
<accession>G9ER79</accession>
<dbReference type="STRING" id="658187.LDG_7791"/>
<dbReference type="Pfam" id="PF13700">
    <property type="entry name" value="DUF4158"/>
    <property type="match status" value="1"/>
</dbReference>
<dbReference type="AlphaFoldDB" id="G9ER79"/>
<feature type="domain" description="Tn3 transposase DDE" evidence="1">
    <location>
        <begin position="659"/>
        <end position="806"/>
    </location>
</feature>
<dbReference type="InParanoid" id="G9ER79"/>
<dbReference type="GO" id="GO:0004803">
    <property type="term" value="F:transposase activity"/>
    <property type="evidence" value="ECO:0007669"/>
    <property type="project" value="InterPro"/>
</dbReference>
<keyword evidence="4" id="KW-1185">Reference proteome</keyword>
<evidence type="ECO:0000313" key="4">
    <source>
        <dbReference type="Proteomes" id="UP000002770"/>
    </source>
</evidence>
<protein>
    <recommendedName>
        <fullName evidence="5">DUF4158 domain-containing protein</fullName>
    </recommendedName>
</protein>
<sequence>MIHGHIQISSPLHDIEIFVPKIRITLYFGTNYFGISFGTNFRSFQLKMQHLLTMPQKHLFLTQFRSTHMSSIEKTAYPRFPKRRKIKSTELSSSYSLRDDELKMIKLAAKTDKSRFNLAIQLKAFQRLGYFIDMDKIPSEISVHIRQSLKYHYRLTPGYSDNNKSIYRHRQKIREFLNVKRWGYDDVDGKKVHQGMKLAIQYAYVASQSMNNIPDIINAVIEQLVQASYELPSFYRLSRIVRHTRHSVNNKIFRETMERILASDQSEIFSNLLKLQDGTQRTLFNQLKNQPKRPSIKKFQKFLDHFQWLLSFGNVMHCLDGIAKVKIEQFAEEAHQLTADDLIEFGEAKRYTLIASLIYRSQANAKDALAVMFCRLIAIAHKQSKTELASKLNNSKEDTCTIVELFKNIMHDGQSIKEHNEFAKAFYQKIDDDGGFSLLTNKCDDILASHGDEYRIYLTDMIQKRRSLLFKILNALQLNSPTQDDKLILAMQYLLKHENRRAEFITEDIDLSFTTAFWNKQIMSSVDKTKANRRALESCVFEYVSKGLNSGDLYVKGARNYADYRAELLPWEECQEHLEAFCDEVGIANNAEDMMGNLKKTLTDKAQDVDKNYFNIPDFVINEEGRPVLKKYEPKPKSDHAEKIESLIRQRLPERSLLDILTNGHHHTGWAYEFGPITGTEAKLENAIEKYILTNFCYGTGLGPTQTAKHVRFEIEPRTLSRINKKHFTLNSLTKAITRVVNCLNEFPLLRAWGTGQRVAVDGTLEEIHDDNMIAEQHIRYGKKGGIAYRHIADNYIALFSTFIRCVE</sequence>
<dbReference type="Pfam" id="PF01526">
    <property type="entry name" value="DDE_Tnp_Tn3"/>
    <property type="match status" value="1"/>
</dbReference>
<reference evidence="3 4" key="1">
    <citation type="journal article" date="2011" name="BMC Genomics">
        <title>Insight into cross-talk between intra-amoebal pathogens.</title>
        <authorList>
            <person name="Gimenez G."/>
            <person name="Bertelli C."/>
            <person name="Moliner C."/>
            <person name="Robert C."/>
            <person name="Raoult D."/>
            <person name="Fournier P.E."/>
            <person name="Greub G."/>
        </authorList>
    </citation>
    <scope>NUCLEOTIDE SEQUENCE [LARGE SCALE GENOMIC DNA]</scope>
    <source>
        <strain evidence="3 4">LLAP12</strain>
    </source>
</reference>
<evidence type="ECO:0000259" key="2">
    <source>
        <dbReference type="Pfam" id="PF13700"/>
    </source>
</evidence>
<evidence type="ECO:0000259" key="1">
    <source>
        <dbReference type="Pfam" id="PF01526"/>
    </source>
</evidence>
<feature type="domain" description="DUF4158" evidence="2">
    <location>
        <begin position="70"/>
        <end position="243"/>
    </location>
</feature>
<gene>
    <name evidence="3" type="ORF">LDG_7791</name>
</gene>